<feature type="domain" description="Pyrrolo-quinoline quinone repeat" evidence="2">
    <location>
        <begin position="141"/>
        <end position="310"/>
    </location>
</feature>
<dbReference type="EMBL" id="JAVDVI010000001">
    <property type="protein sequence ID" value="MDR6966396.1"/>
    <property type="molecule type" value="Genomic_DNA"/>
</dbReference>
<dbReference type="PANTHER" id="PTHR34512:SF30">
    <property type="entry name" value="OUTER MEMBRANE PROTEIN ASSEMBLY FACTOR BAMB"/>
    <property type="match status" value="1"/>
</dbReference>
<dbReference type="SUPFAM" id="SSF50998">
    <property type="entry name" value="Quinoprotein alcohol dehydrogenase-like"/>
    <property type="match status" value="2"/>
</dbReference>
<evidence type="ECO:0000313" key="4">
    <source>
        <dbReference type="Proteomes" id="UP001255185"/>
    </source>
</evidence>
<accession>A0ABU1TKD4</accession>
<dbReference type="InterPro" id="IPR011047">
    <property type="entry name" value="Quinoprotein_ADH-like_sf"/>
</dbReference>
<dbReference type="Pfam" id="PF13360">
    <property type="entry name" value="PQQ_2"/>
    <property type="match status" value="1"/>
</dbReference>
<sequence>MKHLLTAMVSCAFLSFNANHLMAQKAETPNFTYNFGGKIDFMKLTDSGVLVVANGDGFAGIKPGQDKLHFDFSDYGKVKEEELEFIPLSPYVIVSQGGIFSSKKSVIDFVSGKKLFATEDNGWKMTYTFNILLPQNKLVVSGQRKATDQYAMAVAVYDLATGKEEKFFKLKGAATIVTGRPLMVGDGLIVPTSKSLMHIDTKTGNVTWEAKVDDITWMTADATGKEIYAFEEKPGGDTKIHKISNTGQVLWKDAQKVKGKVSNFQILPQGLAVVSDVADTGSKSVFAAAAESKIGFMSAINGEDLWDKAPKTKGYVQHFYVMEDGILFGIREGGINKISFDGKTLFKKPLKTGENIHTMALTPKGMIYITDTDADIINLSTGESIWSKPIKYKKAKSVCSTYDEKGKRYLISTGEEMLAIDENSGDISTFCTYKFEEKEAPNTLHVREGGFLLTSDQNVMMLNFDGSKKFHEYHRSPGKSAFGAILSGALAVTSMAVATSAAYEAGMNKNTIGQYNARGQNAKNIQDNFTQIASASFAEMNKRFKATAATENAQFILTKLDDGVGLVKVHKDSGKKEKEIVLKDKKPKYVVDEVAGLLYYRANDKSIYGYDLMK</sequence>
<proteinExistence type="predicted"/>
<dbReference type="InterPro" id="IPR002372">
    <property type="entry name" value="PQQ_rpt_dom"/>
</dbReference>
<organism evidence="3 4">
    <name type="scientific">Flavobacterium arsenatis</name>
    <dbReference type="NCBI Taxonomy" id="1484332"/>
    <lineage>
        <taxon>Bacteria</taxon>
        <taxon>Pseudomonadati</taxon>
        <taxon>Bacteroidota</taxon>
        <taxon>Flavobacteriia</taxon>
        <taxon>Flavobacteriales</taxon>
        <taxon>Flavobacteriaceae</taxon>
        <taxon>Flavobacterium</taxon>
    </lineage>
</organism>
<dbReference type="Gene3D" id="2.130.10.10">
    <property type="entry name" value="YVTN repeat-like/Quinoprotein amine dehydrogenase"/>
    <property type="match status" value="1"/>
</dbReference>
<name>A0ABU1TKD4_9FLAO</name>
<evidence type="ECO:0000259" key="2">
    <source>
        <dbReference type="Pfam" id="PF13360"/>
    </source>
</evidence>
<comment type="caution">
    <text evidence="3">The sequence shown here is derived from an EMBL/GenBank/DDBJ whole genome shotgun (WGS) entry which is preliminary data.</text>
</comment>
<evidence type="ECO:0000313" key="3">
    <source>
        <dbReference type="EMBL" id="MDR6966396.1"/>
    </source>
</evidence>
<dbReference type="PANTHER" id="PTHR34512">
    <property type="entry name" value="CELL SURFACE PROTEIN"/>
    <property type="match status" value="1"/>
</dbReference>
<keyword evidence="4" id="KW-1185">Reference proteome</keyword>
<protein>
    <recommendedName>
        <fullName evidence="2">Pyrrolo-quinoline quinone repeat domain-containing protein</fullName>
    </recommendedName>
</protein>
<feature type="signal peptide" evidence="1">
    <location>
        <begin position="1"/>
        <end position="23"/>
    </location>
</feature>
<dbReference type="InterPro" id="IPR015943">
    <property type="entry name" value="WD40/YVTN_repeat-like_dom_sf"/>
</dbReference>
<dbReference type="Proteomes" id="UP001255185">
    <property type="component" value="Unassembled WGS sequence"/>
</dbReference>
<keyword evidence="1" id="KW-0732">Signal</keyword>
<evidence type="ECO:0000256" key="1">
    <source>
        <dbReference type="SAM" id="SignalP"/>
    </source>
</evidence>
<dbReference type="RefSeq" id="WP_310023951.1">
    <property type="nucleotide sequence ID" value="NZ_JAVDVI010000001.1"/>
</dbReference>
<gene>
    <name evidence="3" type="ORF">J2X31_000389</name>
</gene>
<feature type="chain" id="PRO_5045646055" description="Pyrrolo-quinoline quinone repeat domain-containing protein" evidence="1">
    <location>
        <begin position="24"/>
        <end position="614"/>
    </location>
</feature>
<reference evidence="3 4" key="1">
    <citation type="submission" date="2023-07" db="EMBL/GenBank/DDBJ databases">
        <title>Sorghum-associated microbial communities from plants grown in Nebraska, USA.</title>
        <authorList>
            <person name="Schachtman D."/>
        </authorList>
    </citation>
    <scope>NUCLEOTIDE SEQUENCE [LARGE SCALE GENOMIC DNA]</scope>
    <source>
        <strain evidence="3 4">3773</strain>
    </source>
</reference>